<evidence type="ECO:0000256" key="6">
    <source>
        <dbReference type="ARBA" id="ARBA00023163"/>
    </source>
</evidence>
<dbReference type="GO" id="GO:0032040">
    <property type="term" value="C:small-subunit processome"/>
    <property type="evidence" value="ECO:0007669"/>
    <property type="project" value="InterPro"/>
</dbReference>
<keyword evidence="4 8" id="KW-0853">WD repeat</keyword>
<dbReference type="InterPro" id="IPR019775">
    <property type="entry name" value="WD40_repeat_CS"/>
</dbReference>
<dbReference type="Gene3D" id="2.130.10.10">
    <property type="entry name" value="YVTN repeat-like/Quinoprotein amine dehydrogenase"/>
    <property type="match status" value="2"/>
</dbReference>
<keyword evidence="6" id="KW-0804">Transcription</keyword>
<dbReference type="Pfam" id="PF23869">
    <property type="entry name" value="Beta-prop_WDR75_1st"/>
    <property type="match status" value="1"/>
</dbReference>
<dbReference type="PANTHER" id="PTHR44215">
    <property type="entry name" value="WD REPEAT-CONTAINING PROTEIN 75"/>
    <property type="match status" value="1"/>
</dbReference>
<dbReference type="InterPro" id="IPR001680">
    <property type="entry name" value="WD40_rpt"/>
</dbReference>
<dbReference type="PANTHER" id="PTHR44215:SF1">
    <property type="entry name" value="WD REPEAT-CONTAINING PROTEIN 75"/>
    <property type="match status" value="1"/>
</dbReference>
<evidence type="ECO:0000256" key="5">
    <source>
        <dbReference type="ARBA" id="ARBA00022737"/>
    </source>
</evidence>
<dbReference type="SUPFAM" id="SSF82171">
    <property type="entry name" value="DPP6 N-terminal domain-like"/>
    <property type="match status" value="1"/>
</dbReference>
<dbReference type="EMBL" id="CAJZBQ010000051">
    <property type="protein sequence ID" value="CAG9330451.1"/>
    <property type="molecule type" value="Genomic_DNA"/>
</dbReference>
<keyword evidence="3" id="KW-0698">rRNA processing</keyword>
<evidence type="ECO:0000256" key="2">
    <source>
        <dbReference type="ARBA" id="ARBA00022517"/>
    </source>
</evidence>
<evidence type="ECO:0000256" key="8">
    <source>
        <dbReference type="PROSITE-ProRule" id="PRU00221"/>
    </source>
</evidence>
<evidence type="ECO:0000313" key="10">
    <source>
        <dbReference type="Proteomes" id="UP001162131"/>
    </source>
</evidence>
<dbReference type="PROSITE" id="PS50294">
    <property type="entry name" value="WD_REPEATS_REGION"/>
    <property type="match status" value="1"/>
</dbReference>
<keyword evidence="10" id="KW-1185">Reference proteome</keyword>
<keyword evidence="2" id="KW-0690">Ribosome biogenesis</keyword>
<dbReference type="AlphaFoldDB" id="A0AAU9JVP1"/>
<dbReference type="GO" id="GO:2000234">
    <property type="term" value="P:positive regulation of rRNA processing"/>
    <property type="evidence" value="ECO:0007669"/>
    <property type="project" value="TreeGrafter"/>
</dbReference>
<comment type="caution">
    <text evidence="9">The sequence shown here is derived from an EMBL/GenBank/DDBJ whole genome shotgun (WGS) entry which is preliminary data.</text>
</comment>
<dbReference type="PROSITE" id="PS50082">
    <property type="entry name" value="WD_REPEATS_2"/>
    <property type="match status" value="2"/>
</dbReference>
<keyword evidence="7" id="KW-0539">Nucleus</keyword>
<dbReference type="InterPro" id="IPR053826">
    <property type="entry name" value="WDR75"/>
</dbReference>
<comment type="subcellular location">
    <subcellularLocation>
        <location evidence="1">Nucleus</location>
        <location evidence="1">Nucleolus</location>
    </subcellularLocation>
</comment>
<dbReference type="GO" id="GO:0045943">
    <property type="term" value="P:positive regulation of transcription by RNA polymerase I"/>
    <property type="evidence" value="ECO:0007669"/>
    <property type="project" value="InterPro"/>
</dbReference>
<sequence>MAGAIDKIVFFSLGSTLCSLDISSSEVRKFHVHKETITSLLTQSRKLYTGGADGLIVIWNLPNYTKIDTSAPIKMLTASTKNLYFICGNNLQINILDLTTSQIQHQTILKGQVSDVIGMQMFPDESNLAILKGTSFITYNLTTQVTKTFEHTVPLSCLKIHPEQKYIVVGDTAGQIIKFFPNNSKQKLHWHSHKVTTLKFTSDGSYLISGGEEGVLVLWHESSGNQTFLPRLGSTIIDFTISDDNSFYVVKLLDNSVKVVSSTDNKIISRYEGLTDPSKILPYNRIFTGLVRYEELYVLNGSPGYIQFFNPNSNQVIRFDCVKRNPVSRTHRNYPYPLQVIQVAFLPSINAMATIEASNSPNFSITYLKFWNDNKLNTLILHPHSDTANRIISYQDSFVSIGNSSFIVWKFEEKEWRNFCEKKLWELVPTDLCENKGNLVVVFEHIISIWNQNFEKEHEIYEPEGNWFIQIKSAKDFLVARTQEKIFSYRNNLMVWNLRLDFVHGIEAEGNHFIIGLNASKVTPKDLREKRTNILLKFDAHSSIPEKIYKVSYPKAFSLYNNQTIIIDKNFEFVNLDVQMEIESDQLPELEKPEQIERKETQKYEAAPRYLSTKSISELDEVKSFELPSMEKLFEEIVCKELESFSLE</sequence>
<gene>
    <name evidence="9" type="ORF">BSTOLATCC_MIC51041</name>
</gene>
<dbReference type="SUPFAM" id="SSF50978">
    <property type="entry name" value="WD40 repeat-like"/>
    <property type="match status" value="1"/>
</dbReference>
<dbReference type="PROSITE" id="PS00678">
    <property type="entry name" value="WD_REPEATS_1"/>
    <property type="match status" value="1"/>
</dbReference>
<dbReference type="InterPro" id="IPR015943">
    <property type="entry name" value="WD40/YVTN_repeat-like_dom_sf"/>
</dbReference>
<evidence type="ECO:0008006" key="11">
    <source>
        <dbReference type="Google" id="ProtNLM"/>
    </source>
</evidence>
<evidence type="ECO:0000256" key="7">
    <source>
        <dbReference type="ARBA" id="ARBA00023242"/>
    </source>
</evidence>
<name>A0AAU9JVP1_9CILI</name>
<proteinExistence type="predicted"/>
<evidence type="ECO:0000256" key="3">
    <source>
        <dbReference type="ARBA" id="ARBA00022552"/>
    </source>
</evidence>
<protein>
    <recommendedName>
        <fullName evidence="11">WD40 repeat-like protein</fullName>
    </recommendedName>
</protein>
<evidence type="ECO:0000256" key="4">
    <source>
        <dbReference type="ARBA" id="ARBA00022574"/>
    </source>
</evidence>
<evidence type="ECO:0000313" key="9">
    <source>
        <dbReference type="EMBL" id="CAG9330451.1"/>
    </source>
</evidence>
<dbReference type="SMART" id="SM00320">
    <property type="entry name" value="WD40"/>
    <property type="match status" value="3"/>
</dbReference>
<dbReference type="GO" id="GO:0006364">
    <property type="term" value="P:rRNA processing"/>
    <property type="evidence" value="ECO:0007669"/>
    <property type="project" value="UniProtKB-KW"/>
</dbReference>
<organism evidence="9 10">
    <name type="scientific">Blepharisma stoltei</name>
    <dbReference type="NCBI Taxonomy" id="1481888"/>
    <lineage>
        <taxon>Eukaryota</taxon>
        <taxon>Sar</taxon>
        <taxon>Alveolata</taxon>
        <taxon>Ciliophora</taxon>
        <taxon>Postciliodesmatophora</taxon>
        <taxon>Heterotrichea</taxon>
        <taxon>Heterotrichida</taxon>
        <taxon>Blepharismidae</taxon>
        <taxon>Blepharisma</taxon>
    </lineage>
</organism>
<dbReference type="Pfam" id="PF00400">
    <property type="entry name" value="WD40"/>
    <property type="match status" value="1"/>
</dbReference>
<reference evidence="9" key="1">
    <citation type="submission" date="2021-09" db="EMBL/GenBank/DDBJ databases">
        <authorList>
            <consortium name="AG Swart"/>
            <person name="Singh M."/>
            <person name="Singh A."/>
            <person name="Seah K."/>
            <person name="Emmerich C."/>
        </authorList>
    </citation>
    <scope>NUCLEOTIDE SEQUENCE</scope>
    <source>
        <strain evidence="9">ATCC30299</strain>
    </source>
</reference>
<evidence type="ECO:0000256" key="1">
    <source>
        <dbReference type="ARBA" id="ARBA00004604"/>
    </source>
</evidence>
<feature type="repeat" description="WD" evidence="8">
    <location>
        <begin position="188"/>
        <end position="229"/>
    </location>
</feature>
<dbReference type="InterPro" id="IPR036322">
    <property type="entry name" value="WD40_repeat_dom_sf"/>
</dbReference>
<keyword evidence="5" id="KW-0677">Repeat</keyword>
<dbReference type="Proteomes" id="UP001162131">
    <property type="component" value="Unassembled WGS sequence"/>
</dbReference>
<dbReference type="GO" id="GO:0003723">
    <property type="term" value="F:RNA binding"/>
    <property type="evidence" value="ECO:0007669"/>
    <property type="project" value="InterPro"/>
</dbReference>
<feature type="repeat" description="WD" evidence="8">
    <location>
        <begin position="30"/>
        <end position="69"/>
    </location>
</feature>
<accession>A0AAU9JVP1</accession>